<dbReference type="SMART" id="SM00607">
    <property type="entry name" value="FTP"/>
    <property type="match status" value="1"/>
</dbReference>
<reference evidence="9 11" key="2">
    <citation type="journal article" date="2013" name="Nature">
        <title>Insights into bilaterian evolution from three spiralian genomes.</title>
        <authorList>
            <person name="Simakov O."/>
            <person name="Marletaz F."/>
            <person name="Cho S.J."/>
            <person name="Edsinger-Gonzales E."/>
            <person name="Havlak P."/>
            <person name="Hellsten U."/>
            <person name="Kuo D.H."/>
            <person name="Larsson T."/>
            <person name="Lv J."/>
            <person name="Arendt D."/>
            <person name="Savage R."/>
            <person name="Osoegawa K."/>
            <person name="de Jong P."/>
            <person name="Grimwood J."/>
            <person name="Chapman J.A."/>
            <person name="Shapiro H."/>
            <person name="Aerts A."/>
            <person name="Otillar R.P."/>
            <person name="Terry A.Y."/>
            <person name="Boore J.L."/>
            <person name="Grigoriev I.V."/>
            <person name="Lindberg D.R."/>
            <person name="Seaver E.C."/>
            <person name="Weisblat D.A."/>
            <person name="Putnam N.H."/>
            <person name="Rokhsar D.S."/>
        </authorList>
    </citation>
    <scope>NUCLEOTIDE SEQUENCE</scope>
    <source>
        <strain evidence="9 11">I ESC-2004</strain>
    </source>
</reference>
<dbReference type="GO" id="GO:0042806">
    <property type="term" value="F:fucose binding"/>
    <property type="evidence" value="ECO:0007669"/>
    <property type="project" value="UniProtKB-ARBA"/>
</dbReference>
<dbReference type="SUPFAM" id="SSF49785">
    <property type="entry name" value="Galactose-binding domain-like"/>
    <property type="match status" value="1"/>
</dbReference>
<dbReference type="InterPro" id="IPR008979">
    <property type="entry name" value="Galactose-bd-like_sf"/>
</dbReference>
<keyword evidence="7" id="KW-1015">Disulfide bond</keyword>
<reference evidence="10" key="3">
    <citation type="submission" date="2015-06" db="UniProtKB">
        <authorList>
            <consortium name="EnsemblMetazoa"/>
        </authorList>
    </citation>
    <scope>IDENTIFICATION</scope>
</reference>
<gene>
    <name evidence="9" type="ORF">CAPTEDRAFT_204544</name>
</gene>
<dbReference type="HOGENOM" id="CLU_075392_0_0_1"/>
<dbReference type="EMBL" id="KB297850">
    <property type="protein sequence ID" value="ELU09863.1"/>
    <property type="molecule type" value="Genomic_DNA"/>
</dbReference>
<evidence type="ECO:0000256" key="7">
    <source>
        <dbReference type="ARBA" id="ARBA00023157"/>
    </source>
</evidence>
<dbReference type="InterPro" id="IPR051941">
    <property type="entry name" value="BG_Antigen-Binding_Lectin"/>
</dbReference>
<dbReference type="OMA" id="YNHRESS"/>
<evidence type="ECO:0000259" key="8">
    <source>
        <dbReference type="SMART" id="SM00607"/>
    </source>
</evidence>
<feature type="domain" description="Fucolectin tachylectin-4 pentraxin-1" evidence="8">
    <location>
        <begin position="24"/>
        <end position="170"/>
    </location>
</feature>
<dbReference type="AlphaFoldDB" id="R7UUL2"/>
<evidence type="ECO:0000256" key="6">
    <source>
        <dbReference type="ARBA" id="ARBA00022837"/>
    </source>
</evidence>
<dbReference type="OrthoDB" id="10252017at2759"/>
<evidence type="ECO:0000256" key="1">
    <source>
        <dbReference type="ARBA" id="ARBA00002219"/>
    </source>
</evidence>
<accession>R7UUL2</accession>
<dbReference type="GO" id="GO:0010185">
    <property type="term" value="P:regulation of cellular defense response"/>
    <property type="evidence" value="ECO:0007669"/>
    <property type="project" value="UniProtKB-ARBA"/>
</dbReference>
<reference evidence="11" key="1">
    <citation type="submission" date="2012-12" db="EMBL/GenBank/DDBJ databases">
        <authorList>
            <person name="Hellsten U."/>
            <person name="Grimwood J."/>
            <person name="Chapman J.A."/>
            <person name="Shapiro H."/>
            <person name="Aerts A."/>
            <person name="Otillar R.P."/>
            <person name="Terry A.Y."/>
            <person name="Boore J.L."/>
            <person name="Simakov O."/>
            <person name="Marletaz F."/>
            <person name="Cho S.-J."/>
            <person name="Edsinger-Gonzales E."/>
            <person name="Havlak P."/>
            <person name="Kuo D.-H."/>
            <person name="Larsson T."/>
            <person name="Lv J."/>
            <person name="Arendt D."/>
            <person name="Savage R."/>
            <person name="Osoegawa K."/>
            <person name="de Jong P."/>
            <person name="Lindberg D.R."/>
            <person name="Seaver E.C."/>
            <person name="Weisblat D.A."/>
            <person name="Putnam N.H."/>
            <person name="Grigoriev I.V."/>
            <person name="Rokhsar D.S."/>
        </authorList>
    </citation>
    <scope>NUCLEOTIDE SEQUENCE</scope>
    <source>
        <strain evidence="11">I ESC-2004</strain>
    </source>
</reference>
<evidence type="ECO:0000313" key="10">
    <source>
        <dbReference type="EnsemblMetazoa" id="CapteP204544"/>
    </source>
</evidence>
<protein>
    <recommendedName>
        <fullName evidence="8">Fucolectin tachylectin-4 pentraxin-1 domain-containing protein</fullName>
    </recommendedName>
</protein>
<dbReference type="PANTHER" id="PTHR45713">
    <property type="entry name" value="FTP DOMAIN-CONTAINING PROTEIN"/>
    <property type="match status" value="1"/>
</dbReference>
<evidence type="ECO:0000313" key="11">
    <source>
        <dbReference type="Proteomes" id="UP000014760"/>
    </source>
</evidence>
<evidence type="ECO:0000256" key="2">
    <source>
        <dbReference type="ARBA" id="ARBA00010147"/>
    </source>
</evidence>
<dbReference type="InterPro" id="IPR006585">
    <property type="entry name" value="FTP1"/>
</dbReference>
<keyword evidence="11" id="KW-1185">Reference proteome</keyword>
<dbReference type="EnsemblMetazoa" id="CapteT204544">
    <property type="protein sequence ID" value="CapteP204544"/>
    <property type="gene ID" value="CapteG204544"/>
</dbReference>
<dbReference type="STRING" id="283909.R7UUL2"/>
<organism evidence="9">
    <name type="scientific">Capitella teleta</name>
    <name type="common">Polychaete worm</name>
    <dbReference type="NCBI Taxonomy" id="283909"/>
    <lineage>
        <taxon>Eukaryota</taxon>
        <taxon>Metazoa</taxon>
        <taxon>Spiralia</taxon>
        <taxon>Lophotrochozoa</taxon>
        <taxon>Annelida</taxon>
        <taxon>Polychaeta</taxon>
        <taxon>Sedentaria</taxon>
        <taxon>Scolecida</taxon>
        <taxon>Capitellidae</taxon>
        <taxon>Capitella</taxon>
    </lineage>
</organism>
<comment type="similarity">
    <text evidence="2">Belongs to the fucolectin family.</text>
</comment>
<evidence type="ECO:0000256" key="3">
    <source>
        <dbReference type="ARBA" id="ARBA00011233"/>
    </source>
</evidence>
<keyword evidence="4" id="KW-0479">Metal-binding</keyword>
<dbReference type="Pfam" id="PF22633">
    <property type="entry name" value="F5_F8_type_C_2"/>
    <property type="match status" value="1"/>
</dbReference>
<evidence type="ECO:0000256" key="4">
    <source>
        <dbReference type="ARBA" id="ARBA00022723"/>
    </source>
</evidence>
<dbReference type="Proteomes" id="UP000014760">
    <property type="component" value="Unassembled WGS sequence"/>
</dbReference>
<comment type="function">
    <text evidence="1">Acts as a defensive agent. Recognizes blood group fucosylated oligosaccharides including A, B, H and Lewis B-type antigens. Does not recognize Lewis A antigen and has low affinity for monovalent haptens.</text>
</comment>
<keyword evidence="6" id="KW-0106">Calcium</keyword>
<dbReference type="EMBL" id="AMQN01020901">
    <property type="status" value="NOT_ANNOTATED_CDS"/>
    <property type="molecule type" value="Genomic_DNA"/>
</dbReference>
<keyword evidence="5" id="KW-0430">Lectin</keyword>
<evidence type="ECO:0000256" key="5">
    <source>
        <dbReference type="ARBA" id="ARBA00022734"/>
    </source>
</evidence>
<dbReference type="GO" id="GO:0046872">
    <property type="term" value="F:metal ion binding"/>
    <property type="evidence" value="ECO:0007669"/>
    <property type="project" value="UniProtKB-KW"/>
</dbReference>
<dbReference type="GO" id="GO:0001868">
    <property type="term" value="P:regulation of complement activation, lectin pathway"/>
    <property type="evidence" value="ECO:0007669"/>
    <property type="project" value="UniProtKB-ARBA"/>
</dbReference>
<dbReference type="Gene3D" id="2.60.120.260">
    <property type="entry name" value="Galactose-binding domain-like"/>
    <property type="match status" value="1"/>
</dbReference>
<name>R7UUL2_CAPTE</name>
<sequence length="219" mass="24301">MGTCAECMDGLPRPNNHPDRFKWGGNVAYYKRTDQSGVFGGLVSSRGVDGLLGSRSSQENCAHPDNKGVAAWFYVDLESVHQIHNVTVYNTFNAGGYPRMVDFSIRVGNTSDVDEHAECAYYDGEAVIQGGDVTLDCNARGRYVSFRREGNYRYIDLVTISCETGSFGVGCSEKCDENCKNDLCSADDGRCFDGCELWFVGDKCQDELMYKVHITEEHT</sequence>
<evidence type="ECO:0000313" key="9">
    <source>
        <dbReference type="EMBL" id="ELU09863.1"/>
    </source>
</evidence>
<dbReference type="PANTHER" id="PTHR45713:SF6">
    <property type="entry name" value="F5_8 TYPE C DOMAIN-CONTAINING PROTEIN"/>
    <property type="match status" value="1"/>
</dbReference>
<comment type="subunit">
    <text evidence="3">Homotrimer.</text>
</comment>
<proteinExistence type="inferred from homology"/>